<comment type="caution">
    <text evidence="6">The sequence shown here is derived from an EMBL/GenBank/DDBJ whole genome shotgun (WGS) entry which is preliminary data.</text>
</comment>
<evidence type="ECO:0000259" key="5">
    <source>
        <dbReference type="Pfam" id="PF01778"/>
    </source>
</evidence>
<dbReference type="InterPro" id="IPR002672">
    <property type="entry name" value="Ribosomal_eL28"/>
</dbReference>
<organism evidence="6 7">
    <name type="scientific">Podospora appendiculata</name>
    <dbReference type="NCBI Taxonomy" id="314037"/>
    <lineage>
        <taxon>Eukaryota</taxon>
        <taxon>Fungi</taxon>
        <taxon>Dikarya</taxon>
        <taxon>Ascomycota</taxon>
        <taxon>Pezizomycotina</taxon>
        <taxon>Sordariomycetes</taxon>
        <taxon>Sordariomycetidae</taxon>
        <taxon>Sordariales</taxon>
        <taxon>Podosporaceae</taxon>
        <taxon>Podospora</taxon>
    </lineage>
</organism>
<reference evidence="6" key="2">
    <citation type="submission" date="2023-06" db="EMBL/GenBank/DDBJ databases">
        <authorList>
            <consortium name="Lawrence Berkeley National Laboratory"/>
            <person name="Haridas S."/>
            <person name="Hensen N."/>
            <person name="Bonometti L."/>
            <person name="Westerberg I."/>
            <person name="Brannstrom I.O."/>
            <person name="Guillou S."/>
            <person name="Cros-Aarteil S."/>
            <person name="Calhoun S."/>
            <person name="Kuo A."/>
            <person name="Mondo S."/>
            <person name="Pangilinan J."/>
            <person name="Riley R."/>
            <person name="Labutti K."/>
            <person name="Andreopoulos B."/>
            <person name="Lipzen A."/>
            <person name="Chen C."/>
            <person name="Yanf M."/>
            <person name="Daum C."/>
            <person name="Ng V."/>
            <person name="Clum A."/>
            <person name="Steindorff A."/>
            <person name="Ohm R."/>
            <person name="Martin F."/>
            <person name="Silar P."/>
            <person name="Natvig D."/>
            <person name="Lalanne C."/>
            <person name="Gautier V."/>
            <person name="Ament-Velasquez S.L."/>
            <person name="Kruys A."/>
            <person name="Hutchinson M.I."/>
            <person name="Powell A.J."/>
            <person name="Barry K."/>
            <person name="Miller A.N."/>
            <person name="Grigoriev I.V."/>
            <person name="Debuchy R."/>
            <person name="Gladieux P."/>
            <person name="Thoren M.H."/>
            <person name="Johannesson H."/>
        </authorList>
    </citation>
    <scope>NUCLEOTIDE SEQUENCE</scope>
    <source>
        <strain evidence="6">CBS 314.62</strain>
    </source>
</reference>
<feature type="domain" description="Ribosomal eL28/Mak16" evidence="5">
    <location>
        <begin position="10"/>
        <end position="129"/>
    </location>
</feature>
<evidence type="ECO:0000256" key="3">
    <source>
        <dbReference type="ARBA" id="ARBA00023274"/>
    </source>
</evidence>
<dbReference type="PANTHER" id="PTHR10544">
    <property type="entry name" value="60S RIBOSOMAL PROTEIN L28"/>
    <property type="match status" value="1"/>
</dbReference>
<dbReference type="Pfam" id="PF01778">
    <property type="entry name" value="Ribosomal_L28e"/>
    <property type="match status" value="1"/>
</dbReference>
<reference evidence="6" key="1">
    <citation type="journal article" date="2023" name="Mol. Phylogenet. Evol.">
        <title>Genome-scale phylogeny and comparative genomics of the fungal order Sordariales.</title>
        <authorList>
            <person name="Hensen N."/>
            <person name="Bonometti L."/>
            <person name="Westerberg I."/>
            <person name="Brannstrom I.O."/>
            <person name="Guillou S."/>
            <person name="Cros-Aarteil S."/>
            <person name="Calhoun S."/>
            <person name="Haridas S."/>
            <person name="Kuo A."/>
            <person name="Mondo S."/>
            <person name="Pangilinan J."/>
            <person name="Riley R."/>
            <person name="LaButti K."/>
            <person name="Andreopoulos B."/>
            <person name="Lipzen A."/>
            <person name="Chen C."/>
            <person name="Yan M."/>
            <person name="Daum C."/>
            <person name="Ng V."/>
            <person name="Clum A."/>
            <person name="Steindorff A."/>
            <person name="Ohm R.A."/>
            <person name="Martin F."/>
            <person name="Silar P."/>
            <person name="Natvig D.O."/>
            <person name="Lalanne C."/>
            <person name="Gautier V."/>
            <person name="Ament-Velasquez S.L."/>
            <person name="Kruys A."/>
            <person name="Hutchinson M.I."/>
            <person name="Powell A.J."/>
            <person name="Barry K."/>
            <person name="Miller A.N."/>
            <person name="Grigoriev I.V."/>
            <person name="Debuchy R."/>
            <person name="Gladieux P."/>
            <person name="Hiltunen Thoren M."/>
            <person name="Johannesson H."/>
        </authorList>
    </citation>
    <scope>NUCLEOTIDE SEQUENCE</scope>
    <source>
        <strain evidence="6">CBS 314.62</strain>
    </source>
</reference>
<evidence type="ECO:0000313" key="7">
    <source>
        <dbReference type="Proteomes" id="UP001270362"/>
    </source>
</evidence>
<proteinExistence type="inferred from homology"/>
<sequence length="153" mass="16346">MSFSNVSSDLIWEITRNQNSFLVKTKDCAGGVQFSRDPYNLTNQHSRTHAGFVNDKALSIVPNEKGGVKVISKKAGAGSKPASGVSTVTFGNTTARKTYKNVARLAAKNHYRPDLRAAAVSRASAIRASQRTPKADPEKKLRGNAAKKASASA</sequence>
<dbReference type="EMBL" id="JAULSO010000001">
    <property type="protein sequence ID" value="KAK3692587.1"/>
    <property type="molecule type" value="Genomic_DNA"/>
</dbReference>
<keyword evidence="3" id="KW-0687">Ribonucleoprotein</keyword>
<dbReference type="Proteomes" id="UP001270362">
    <property type="component" value="Unassembled WGS sequence"/>
</dbReference>
<evidence type="ECO:0000256" key="1">
    <source>
        <dbReference type="ARBA" id="ARBA00007926"/>
    </source>
</evidence>
<dbReference type="GO" id="GO:0006412">
    <property type="term" value="P:translation"/>
    <property type="evidence" value="ECO:0007669"/>
    <property type="project" value="InterPro"/>
</dbReference>
<gene>
    <name evidence="6" type="ORF">B0T22DRAFT_18279</name>
</gene>
<dbReference type="Gene3D" id="3.30.390.110">
    <property type="match status" value="1"/>
</dbReference>
<feature type="region of interest" description="Disordered" evidence="4">
    <location>
        <begin position="121"/>
        <end position="153"/>
    </location>
</feature>
<dbReference type="GO" id="GO:0005840">
    <property type="term" value="C:ribosome"/>
    <property type="evidence" value="ECO:0007669"/>
    <property type="project" value="UniProtKB-KW"/>
</dbReference>
<accession>A0AAE0XGG3</accession>
<keyword evidence="2 6" id="KW-0689">Ribosomal protein</keyword>
<dbReference type="InterPro" id="IPR029004">
    <property type="entry name" value="Ribosomal_eL28/Mak16"/>
</dbReference>
<dbReference type="AlphaFoldDB" id="A0AAE0XGG3"/>
<dbReference type="GO" id="GO:0003735">
    <property type="term" value="F:structural constituent of ribosome"/>
    <property type="evidence" value="ECO:0007669"/>
    <property type="project" value="InterPro"/>
</dbReference>
<evidence type="ECO:0000256" key="4">
    <source>
        <dbReference type="SAM" id="MobiDB-lite"/>
    </source>
</evidence>
<name>A0AAE0XGG3_9PEZI</name>
<dbReference type="FunFam" id="3.30.390.110:FF:000002">
    <property type="entry name" value="60S ribosomal protein L28"/>
    <property type="match status" value="1"/>
</dbReference>
<evidence type="ECO:0000256" key="2">
    <source>
        <dbReference type="ARBA" id="ARBA00022980"/>
    </source>
</evidence>
<comment type="similarity">
    <text evidence="1">Belongs to the eukaryotic ribosomal protein eL28 family.</text>
</comment>
<dbReference type="GO" id="GO:1990904">
    <property type="term" value="C:ribonucleoprotein complex"/>
    <property type="evidence" value="ECO:0007669"/>
    <property type="project" value="UniProtKB-KW"/>
</dbReference>
<keyword evidence="7" id="KW-1185">Reference proteome</keyword>
<evidence type="ECO:0000313" key="6">
    <source>
        <dbReference type="EMBL" id="KAK3692587.1"/>
    </source>
</evidence>
<protein>
    <submittedName>
        <fullName evidence="6">Ribosomal protein L28e</fullName>
    </submittedName>
</protein>